<sequence length="167" mass="19253">MVGYWNQSKQTFNIDSSRWFDTGDVGWIDSHGNLWLVGRTKYQIKSGGENIHPEEVEAVLCQHPGLAAAVVIGIPDHRLYEKVVACVSINQKWNWVTDKSCSSVEVNKLSAEILQEHCRQKRLTGFKIPKVYIPWKKPFPLCSSGKLRREDFKREVMSYFRNPRSSL</sequence>
<dbReference type="GO" id="GO:0031956">
    <property type="term" value="F:medium-chain fatty acid-CoA ligase activity"/>
    <property type="evidence" value="ECO:0007669"/>
    <property type="project" value="TreeGrafter"/>
</dbReference>
<proteinExistence type="predicted"/>
<dbReference type="PANTHER" id="PTHR43201:SF32">
    <property type="entry name" value="2-SUCCINYLBENZOATE--COA LIGASE, CHLOROPLASTIC_PEROXISOMAL"/>
    <property type="match status" value="1"/>
</dbReference>
<comment type="caution">
    <text evidence="2">The sequence shown here is derived from an EMBL/GenBank/DDBJ whole genome shotgun (WGS) entry which is preliminary data.</text>
</comment>
<dbReference type="SUPFAM" id="SSF56801">
    <property type="entry name" value="Acetyl-CoA synthetase-like"/>
    <property type="match status" value="1"/>
</dbReference>
<dbReference type="InterPro" id="IPR042099">
    <property type="entry name" value="ANL_N_sf"/>
</dbReference>
<dbReference type="Pfam" id="PF13193">
    <property type="entry name" value="AMP-binding_C"/>
    <property type="match status" value="1"/>
</dbReference>
<dbReference type="GO" id="GO:0006631">
    <property type="term" value="P:fatty acid metabolic process"/>
    <property type="evidence" value="ECO:0007669"/>
    <property type="project" value="TreeGrafter"/>
</dbReference>
<organism evidence="2 3">
    <name type="scientific">Vanilla planifolia</name>
    <name type="common">Vanilla</name>
    <dbReference type="NCBI Taxonomy" id="51239"/>
    <lineage>
        <taxon>Eukaryota</taxon>
        <taxon>Viridiplantae</taxon>
        <taxon>Streptophyta</taxon>
        <taxon>Embryophyta</taxon>
        <taxon>Tracheophyta</taxon>
        <taxon>Spermatophyta</taxon>
        <taxon>Magnoliopsida</taxon>
        <taxon>Liliopsida</taxon>
        <taxon>Asparagales</taxon>
        <taxon>Orchidaceae</taxon>
        <taxon>Vanilloideae</taxon>
        <taxon>Vanilleae</taxon>
        <taxon>Vanilla</taxon>
    </lineage>
</organism>
<evidence type="ECO:0000313" key="2">
    <source>
        <dbReference type="EMBL" id="KAG0500747.1"/>
    </source>
</evidence>
<dbReference type="Gene3D" id="3.30.300.30">
    <property type="match status" value="1"/>
</dbReference>
<protein>
    <recommendedName>
        <fullName evidence="1">AMP-binding enzyme C-terminal domain-containing protein</fullName>
    </recommendedName>
</protein>
<dbReference type="Proteomes" id="UP000639772">
    <property type="component" value="Chromosome 1"/>
</dbReference>
<dbReference type="InterPro" id="IPR045851">
    <property type="entry name" value="AMP-bd_C_sf"/>
</dbReference>
<reference evidence="2 3" key="1">
    <citation type="journal article" date="2020" name="Nat. Food">
        <title>A phased Vanilla planifolia genome enables genetic improvement of flavour and production.</title>
        <authorList>
            <person name="Hasing T."/>
            <person name="Tang H."/>
            <person name="Brym M."/>
            <person name="Khazi F."/>
            <person name="Huang T."/>
            <person name="Chambers A.H."/>
        </authorList>
    </citation>
    <scope>NUCLEOTIDE SEQUENCE [LARGE SCALE GENOMIC DNA]</scope>
    <source>
        <tissue evidence="2">Leaf</tissue>
    </source>
</reference>
<evidence type="ECO:0000313" key="3">
    <source>
        <dbReference type="Proteomes" id="UP000639772"/>
    </source>
</evidence>
<feature type="domain" description="AMP-binding enzyme C-terminal" evidence="1">
    <location>
        <begin position="55"/>
        <end position="146"/>
    </location>
</feature>
<dbReference type="EMBL" id="JADCNM010000001">
    <property type="protein sequence ID" value="KAG0500747.1"/>
    <property type="molecule type" value="Genomic_DNA"/>
</dbReference>
<accession>A0A835SBV7</accession>
<name>A0A835SBV7_VANPL</name>
<dbReference type="PANTHER" id="PTHR43201">
    <property type="entry name" value="ACYL-COA SYNTHETASE"/>
    <property type="match status" value="1"/>
</dbReference>
<dbReference type="InterPro" id="IPR025110">
    <property type="entry name" value="AMP-bd_C"/>
</dbReference>
<dbReference type="AlphaFoldDB" id="A0A835SBV7"/>
<dbReference type="OrthoDB" id="10253115at2759"/>
<gene>
    <name evidence="2" type="ORF">HPP92_000819</name>
</gene>
<evidence type="ECO:0000259" key="1">
    <source>
        <dbReference type="Pfam" id="PF13193"/>
    </source>
</evidence>
<dbReference type="Gene3D" id="3.40.50.12780">
    <property type="entry name" value="N-terminal domain of ligase-like"/>
    <property type="match status" value="1"/>
</dbReference>